<feature type="region of interest" description="Disordered" evidence="2">
    <location>
        <begin position="1"/>
        <end position="40"/>
    </location>
</feature>
<gene>
    <name evidence="3" type="ORF">EVOR1521_LOCUS6616</name>
</gene>
<proteinExistence type="predicted"/>
<feature type="coiled-coil region" evidence="1">
    <location>
        <begin position="235"/>
        <end position="284"/>
    </location>
</feature>
<evidence type="ECO:0000256" key="2">
    <source>
        <dbReference type="SAM" id="MobiDB-lite"/>
    </source>
</evidence>
<feature type="compositionally biased region" description="Basic and acidic residues" evidence="2">
    <location>
        <begin position="318"/>
        <end position="336"/>
    </location>
</feature>
<protein>
    <submittedName>
        <fullName evidence="3">Uncharacterized protein</fullName>
    </submittedName>
</protein>
<evidence type="ECO:0000313" key="4">
    <source>
        <dbReference type="Proteomes" id="UP001178507"/>
    </source>
</evidence>
<evidence type="ECO:0000256" key="1">
    <source>
        <dbReference type="SAM" id="Coils"/>
    </source>
</evidence>
<comment type="caution">
    <text evidence="3">The sequence shown here is derived from an EMBL/GenBank/DDBJ whole genome shotgun (WGS) entry which is preliminary data.</text>
</comment>
<feature type="compositionally biased region" description="Basic and acidic residues" evidence="2">
    <location>
        <begin position="1"/>
        <end position="12"/>
    </location>
</feature>
<keyword evidence="4" id="KW-1185">Reference proteome</keyword>
<evidence type="ECO:0000313" key="3">
    <source>
        <dbReference type="EMBL" id="CAJ1377936.1"/>
    </source>
</evidence>
<feature type="coiled-coil region" evidence="1">
    <location>
        <begin position="50"/>
        <end position="77"/>
    </location>
</feature>
<reference evidence="3" key="1">
    <citation type="submission" date="2023-08" db="EMBL/GenBank/DDBJ databases">
        <authorList>
            <person name="Chen Y."/>
            <person name="Shah S."/>
            <person name="Dougan E. K."/>
            <person name="Thang M."/>
            <person name="Chan C."/>
        </authorList>
    </citation>
    <scope>NUCLEOTIDE SEQUENCE</scope>
</reference>
<accession>A0AA36HYY6</accession>
<name>A0AA36HYY6_9DINO</name>
<organism evidence="3 4">
    <name type="scientific">Effrenium voratum</name>
    <dbReference type="NCBI Taxonomy" id="2562239"/>
    <lineage>
        <taxon>Eukaryota</taxon>
        <taxon>Sar</taxon>
        <taxon>Alveolata</taxon>
        <taxon>Dinophyceae</taxon>
        <taxon>Suessiales</taxon>
        <taxon>Symbiodiniaceae</taxon>
        <taxon>Effrenium</taxon>
    </lineage>
</organism>
<feature type="region of interest" description="Disordered" evidence="2">
    <location>
        <begin position="375"/>
        <end position="401"/>
    </location>
</feature>
<dbReference type="EMBL" id="CAUJNA010000502">
    <property type="protein sequence ID" value="CAJ1377936.1"/>
    <property type="molecule type" value="Genomic_DNA"/>
</dbReference>
<sequence length="401" mass="46381">MADSRTESRGQEADEWLQMDVTPPLPKNWKVRTSGEQRGDAEDNAILGRVEALERSLSQLKRKLEASEVRMDDQEAVRRGQLDCLSERIYQAEKTQRQVQERTDDAIEKARGAFQKTASDMEHERANLMCVITQVNTNFEHLSRELSQLSDHVTRTQQELLQLQQEVAERCLEDKTGFAHQLANLEEHHGAHLQKLRDSQRLISQQVVEMQCQLRPLMDQERSQKSFSQEVSAYLEDLARNARDSEAHRQQLGEQIARVQKEALRGIDDLRQQLQEQLNEALRKDRPLEELPRASLPARVPGFRNEDAKRWLDGERHRTFSGDREEKASPWPEREGVPAWKGQPFPQVDSLMGHDLPELPRDHRMLELLLKDDDWQPVSQRWSPPDATSLPAPKGLQEQSL</sequence>
<keyword evidence="1" id="KW-0175">Coiled coil</keyword>
<feature type="coiled-coil region" evidence="1">
    <location>
        <begin position="139"/>
        <end position="166"/>
    </location>
</feature>
<feature type="region of interest" description="Disordered" evidence="2">
    <location>
        <begin position="318"/>
        <end position="356"/>
    </location>
</feature>
<dbReference type="AlphaFoldDB" id="A0AA36HYY6"/>
<dbReference type="Proteomes" id="UP001178507">
    <property type="component" value="Unassembled WGS sequence"/>
</dbReference>